<comment type="cofactor">
    <cofactor evidence="1">
        <name>Co(2+)</name>
        <dbReference type="ChEBI" id="CHEBI:48828"/>
    </cofactor>
</comment>
<dbReference type="Pfam" id="PF02073">
    <property type="entry name" value="Peptidase_M29"/>
    <property type="match status" value="1"/>
</dbReference>
<evidence type="ECO:0000256" key="9">
    <source>
        <dbReference type="ARBA" id="ARBA00023049"/>
    </source>
</evidence>
<evidence type="ECO:0000256" key="4">
    <source>
        <dbReference type="ARBA" id="ARBA00008236"/>
    </source>
</evidence>
<evidence type="ECO:0000256" key="6">
    <source>
        <dbReference type="ARBA" id="ARBA00022670"/>
    </source>
</evidence>
<evidence type="ECO:0000256" key="5">
    <source>
        <dbReference type="ARBA" id="ARBA00022438"/>
    </source>
</evidence>
<evidence type="ECO:0000256" key="8">
    <source>
        <dbReference type="ARBA" id="ARBA00022801"/>
    </source>
</evidence>
<dbReference type="InterPro" id="IPR052170">
    <property type="entry name" value="M29_Exopeptidase"/>
</dbReference>
<comment type="cofactor">
    <cofactor evidence="3">
        <name>Zn(2+)</name>
        <dbReference type="ChEBI" id="CHEBI:29105"/>
    </cofactor>
</comment>
<dbReference type="GO" id="GO:0006508">
    <property type="term" value="P:proteolysis"/>
    <property type="evidence" value="ECO:0007669"/>
    <property type="project" value="UniProtKB-KW"/>
</dbReference>
<proteinExistence type="inferred from homology"/>
<keyword evidence="8" id="KW-0378">Hydrolase</keyword>
<dbReference type="GO" id="GO:0004177">
    <property type="term" value="F:aminopeptidase activity"/>
    <property type="evidence" value="ECO:0007669"/>
    <property type="project" value="UniProtKB-KW"/>
</dbReference>
<keyword evidence="5" id="KW-0031">Aminopeptidase</keyword>
<evidence type="ECO:0000256" key="3">
    <source>
        <dbReference type="ARBA" id="ARBA00001947"/>
    </source>
</evidence>
<evidence type="ECO:0000256" key="7">
    <source>
        <dbReference type="ARBA" id="ARBA00022723"/>
    </source>
</evidence>
<evidence type="ECO:0000256" key="1">
    <source>
        <dbReference type="ARBA" id="ARBA00001941"/>
    </source>
</evidence>
<feature type="non-terminal residue" evidence="10">
    <location>
        <position position="116"/>
    </location>
</feature>
<accession>A0A381VJA3</accession>
<keyword evidence="9" id="KW-0482">Metalloprotease</keyword>
<dbReference type="GO" id="GO:0046872">
    <property type="term" value="F:metal ion binding"/>
    <property type="evidence" value="ECO:0007669"/>
    <property type="project" value="UniProtKB-KW"/>
</dbReference>
<dbReference type="AlphaFoldDB" id="A0A381VJA3"/>
<dbReference type="InterPro" id="IPR000787">
    <property type="entry name" value="Peptidase_M29"/>
</dbReference>
<evidence type="ECO:0008006" key="11">
    <source>
        <dbReference type="Google" id="ProtNLM"/>
    </source>
</evidence>
<dbReference type="PANTHER" id="PTHR34448">
    <property type="entry name" value="AMINOPEPTIDASE"/>
    <property type="match status" value="1"/>
</dbReference>
<gene>
    <name evidence="10" type="ORF">METZ01_LOCUS93263</name>
</gene>
<reference evidence="10" key="1">
    <citation type="submission" date="2018-05" db="EMBL/GenBank/DDBJ databases">
        <authorList>
            <person name="Lanie J.A."/>
            <person name="Ng W.-L."/>
            <person name="Kazmierczak K.M."/>
            <person name="Andrzejewski T.M."/>
            <person name="Davidsen T.M."/>
            <person name="Wayne K.J."/>
            <person name="Tettelin H."/>
            <person name="Glass J.I."/>
            <person name="Rusch D."/>
            <person name="Podicherti R."/>
            <person name="Tsui H.-C.T."/>
            <person name="Winkler M.E."/>
        </authorList>
    </citation>
    <scope>NUCLEOTIDE SEQUENCE</scope>
</reference>
<protein>
    <recommendedName>
        <fullName evidence="11">Aminopeptidase</fullName>
    </recommendedName>
</protein>
<organism evidence="10">
    <name type="scientific">marine metagenome</name>
    <dbReference type="NCBI Taxonomy" id="408172"/>
    <lineage>
        <taxon>unclassified sequences</taxon>
        <taxon>metagenomes</taxon>
        <taxon>ecological metagenomes</taxon>
    </lineage>
</organism>
<dbReference type="PANTHER" id="PTHR34448:SF1">
    <property type="entry name" value="BLL6088 PROTEIN"/>
    <property type="match status" value="1"/>
</dbReference>
<keyword evidence="6" id="KW-0645">Protease</keyword>
<sequence>MRGNRWDELADILVNYSTETRKGDRVLITMMETDTFPLARAVHAAAVQAGAMAHIEFQSLLLQRDLMLHGREEQFAPSHELQSRGMEWADVYIGLRGASNPHELSGIEEERIMAFR</sequence>
<dbReference type="EMBL" id="UINC01008994">
    <property type="protein sequence ID" value="SVA40409.1"/>
    <property type="molecule type" value="Genomic_DNA"/>
</dbReference>
<comment type="similarity">
    <text evidence="4">Belongs to the peptidase M29 family.</text>
</comment>
<dbReference type="GO" id="GO:0008237">
    <property type="term" value="F:metallopeptidase activity"/>
    <property type="evidence" value="ECO:0007669"/>
    <property type="project" value="UniProtKB-KW"/>
</dbReference>
<dbReference type="SUPFAM" id="SSF144052">
    <property type="entry name" value="Thermophilic metalloprotease-like"/>
    <property type="match status" value="1"/>
</dbReference>
<comment type="cofactor">
    <cofactor evidence="2">
        <name>Mg(2+)</name>
        <dbReference type="ChEBI" id="CHEBI:18420"/>
    </cofactor>
</comment>
<dbReference type="InterPro" id="IPR035097">
    <property type="entry name" value="M29_N-terminal"/>
</dbReference>
<evidence type="ECO:0000313" key="10">
    <source>
        <dbReference type="EMBL" id="SVA40409.1"/>
    </source>
</evidence>
<name>A0A381VJA3_9ZZZZ</name>
<dbReference type="Gene3D" id="3.40.1830.10">
    <property type="entry name" value="Thermophilic metalloprotease (M29)"/>
    <property type="match status" value="1"/>
</dbReference>
<keyword evidence="7" id="KW-0479">Metal-binding</keyword>
<evidence type="ECO:0000256" key="2">
    <source>
        <dbReference type="ARBA" id="ARBA00001946"/>
    </source>
</evidence>